<dbReference type="InterPro" id="IPR036390">
    <property type="entry name" value="WH_DNA-bd_sf"/>
</dbReference>
<dbReference type="InterPro" id="IPR036388">
    <property type="entry name" value="WH-like_DNA-bd_sf"/>
</dbReference>
<dbReference type="PROSITE" id="PS50944">
    <property type="entry name" value="HTH_DTXR"/>
    <property type="match status" value="1"/>
</dbReference>
<evidence type="ECO:0000256" key="7">
    <source>
        <dbReference type="ARBA" id="ARBA00023015"/>
    </source>
</evidence>
<dbReference type="Proteomes" id="UP000276232">
    <property type="component" value="Unassembled WGS sequence"/>
</dbReference>
<evidence type="ECO:0000256" key="2">
    <source>
        <dbReference type="ARBA" id="ARBA00007871"/>
    </source>
</evidence>
<evidence type="ECO:0000313" key="14">
    <source>
        <dbReference type="EMBL" id="ROP27050.1"/>
    </source>
</evidence>
<dbReference type="InParanoid" id="A0A3N1G9Y0"/>
<accession>A0A3N1G9Y0</accession>
<keyword evidence="9" id="KW-0010">Activator</keyword>
<comment type="subunit">
    <text evidence="3">Homodimer.</text>
</comment>
<dbReference type="SMART" id="SM00529">
    <property type="entry name" value="HTH_DTXR"/>
    <property type="match status" value="1"/>
</dbReference>
<name>A0A3N1G9Y0_9ACTN</name>
<evidence type="ECO:0000256" key="3">
    <source>
        <dbReference type="ARBA" id="ARBA00011738"/>
    </source>
</evidence>
<dbReference type="InterPro" id="IPR022687">
    <property type="entry name" value="HTH_DTXR"/>
</dbReference>
<dbReference type="Pfam" id="PF01325">
    <property type="entry name" value="Fe_dep_repress"/>
    <property type="match status" value="1"/>
</dbReference>
<keyword evidence="4" id="KW-0963">Cytoplasm</keyword>
<dbReference type="GO" id="GO:0046983">
    <property type="term" value="F:protein dimerization activity"/>
    <property type="evidence" value="ECO:0007669"/>
    <property type="project" value="InterPro"/>
</dbReference>
<keyword evidence="6" id="KW-0408">Iron</keyword>
<dbReference type="GO" id="GO:0045892">
    <property type="term" value="P:negative regulation of DNA-templated transcription"/>
    <property type="evidence" value="ECO:0007669"/>
    <property type="project" value="TreeGrafter"/>
</dbReference>
<keyword evidence="15" id="KW-1185">Reference proteome</keyword>
<dbReference type="Pfam" id="PF04023">
    <property type="entry name" value="FeoA"/>
    <property type="match status" value="1"/>
</dbReference>
<dbReference type="SUPFAM" id="SSF46785">
    <property type="entry name" value="Winged helix' DNA-binding domain"/>
    <property type="match status" value="1"/>
</dbReference>
<organism evidence="14 15">
    <name type="scientific">Pseudokineococcus lusitanus</name>
    <dbReference type="NCBI Taxonomy" id="763993"/>
    <lineage>
        <taxon>Bacteria</taxon>
        <taxon>Bacillati</taxon>
        <taxon>Actinomycetota</taxon>
        <taxon>Actinomycetes</taxon>
        <taxon>Kineosporiales</taxon>
        <taxon>Kineosporiaceae</taxon>
        <taxon>Pseudokineococcus</taxon>
    </lineage>
</organism>
<evidence type="ECO:0000259" key="13">
    <source>
        <dbReference type="PROSITE" id="PS50944"/>
    </source>
</evidence>
<dbReference type="RefSeq" id="WP_123381045.1">
    <property type="nucleotide sequence ID" value="NZ_RJKN01000008.1"/>
</dbReference>
<dbReference type="PANTHER" id="PTHR33238">
    <property type="entry name" value="IRON (METAL) DEPENDENT REPRESSOR, DTXR FAMILY"/>
    <property type="match status" value="1"/>
</dbReference>
<evidence type="ECO:0000256" key="11">
    <source>
        <dbReference type="ARBA" id="ARBA00023211"/>
    </source>
</evidence>
<evidence type="ECO:0000256" key="5">
    <source>
        <dbReference type="ARBA" id="ARBA00022491"/>
    </source>
</evidence>
<keyword evidence="11" id="KW-0464">Manganese</keyword>
<evidence type="ECO:0000313" key="15">
    <source>
        <dbReference type="Proteomes" id="UP000276232"/>
    </source>
</evidence>
<keyword evidence="10" id="KW-0804">Transcription</keyword>
<evidence type="ECO:0000256" key="1">
    <source>
        <dbReference type="ARBA" id="ARBA00004496"/>
    </source>
</evidence>
<evidence type="ECO:0000256" key="8">
    <source>
        <dbReference type="ARBA" id="ARBA00023125"/>
    </source>
</evidence>
<dbReference type="GO" id="GO:0003677">
    <property type="term" value="F:DNA binding"/>
    <property type="evidence" value="ECO:0007669"/>
    <property type="project" value="UniProtKB-KW"/>
</dbReference>
<evidence type="ECO:0000256" key="6">
    <source>
        <dbReference type="ARBA" id="ARBA00023004"/>
    </source>
</evidence>
<comment type="similarity">
    <text evidence="2">Belongs to the DtxR/MntR family.</text>
</comment>
<evidence type="ECO:0000256" key="9">
    <source>
        <dbReference type="ARBA" id="ARBA00023159"/>
    </source>
</evidence>
<protein>
    <recommendedName>
        <fullName evidence="12">Manganese transport regulator</fullName>
    </recommendedName>
</protein>
<dbReference type="PANTHER" id="PTHR33238:SF11">
    <property type="entry name" value="TRANSCRIPTIONAL REGULATOR MNTR"/>
    <property type="match status" value="1"/>
</dbReference>
<dbReference type="InterPro" id="IPR001367">
    <property type="entry name" value="Fe_dep_repressor"/>
</dbReference>
<keyword evidence="7" id="KW-0805">Transcription regulation</keyword>
<dbReference type="Gene3D" id="2.30.30.90">
    <property type="match status" value="1"/>
</dbReference>
<dbReference type="GO" id="GO:0046914">
    <property type="term" value="F:transition metal ion binding"/>
    <property type="evidence" value="ECO:0007669"/>
    <property type="project" value="InterPro"/>
</dbReference>
<dbReference type="FunFam" id="1.10.60.10:FF:000004">
    <property type="entry name" value="DtxR family transcriptional regulator"/>
    <property type="match status" value="1"/>
</dbReference>
<dbReference type="Pfam" id="PF02742">
    <property type="entry name" value="Fe_dep_repr_C"/>
    <property type="match status" value="1"/>
</dbReference>
<dbReference type="InterPro" id="IPR036421">
    <property type="entry name" value="Fe_dep_repressor_sf"/>
</dbReference>
<dbReference type="SUPFAM" id="SSF50037">
    <property type="entry name" value="C-terminal domain of transcriptional repressors"/>
    <property type="match status" value="1"/>
</dbReference>
<dbReference type="SMART" id="SM00899">
    <property type="entry name" value="FeoA"/>
    <property type="match status" value="1"/>
</dbReference>
<reference evidence="14 15" key="1">
    <citation type="journal article" date="2015" name="Stand. Genomic Sci.">
        <title>Genomic Encyclopedia of Bacterial and Archaeal Type Strains, Phase III: the genomes of soil and plant-associated and newly described type strains.</title>
        <authorList>
            <person name="Whitman W.B."/>
            <person name="Woyke T."/>
            <person name="Klenk H.P."/>
            <person name="Zhou Y."/>
            <person name="Lilburn T.G."/>
            <person name="Beck B.J."/>
            <person name="De Vos P."/>
            <person name="Vandamme P."/>
            <person name="Eisen J.A."/>
            <person name="Garrity G."/>
            <person name="Hugenholtz P."/>
            <person name="Kyrpides N.C."/>
        </authorList>
    </citation>
    <scope>NUCLEOTIDE SEQUENCE [LARGE SCALE GENOMIC DNA]</scope>
    <source>
        <strain evidence="14 15">CECT 7306</strain>
    </source>
</reference>
<dbReference type="InterPro" id="IPR038157">
    <property type="entry name" value="FeoA_core_dom"/>
</dbReference>
<evidence type="ECO:0000256" key="10">
    <source>
        <dbReference type="ARBA" id="ARBA00023163"/>
    </source>
</evidence>
<dbReference type="GO" id="GO:0005737">
    <property type="term" value="C:cytoplasm"/>
    <property type="evidence" value="ECO:0007669"/>
    <property type="project" value="UniProtKB-SubCell"/>
</dbReference>
<dbReference type="SUPFAM" id="SSF47979">
    <property type="entry name" value="Iron-dependent repressor protein, dimerization domain"/>
    <property type="match status" value="1"/>
</dbReference>
<keyword evidence="8" id="KW-0238">DNA-binding</keyword>
<dbReference type="InterPro" id="IPR050536">
    <property type="entry name" value="DtxR_MntR_Metal-Reg"/>
</dbReference>
<dbReference type="InterPro" id="IPR008988">
    <property type="entry name" value="Transcriptional_repressor_C"/>
</dbReference>
<dbReference type="Gene3D" id="1.10.10.10">
    <property type="entry name" value="Winged helix-like DNA-binding domain superfamily/Winged helix DNA-binding domain"/>
    <property type="match status" value="1"/>
</dbReference>
<dbReference type="InterPro" id="IPR007167">
    <property type="entry name" value="Fe-transptr_FeoA-like"/>
</dbReference>
<feature type="domain" description="HTH dtxR-type" evidence="13">
    <location>
        <begin position="7"/>
        <end position="69"/>
    </location>
</feature>
<dbReference type="OrthoDB" id="9791355at2"/>
<comment type="caution">
    <text evidence="14">The sequence shown here is derived from an EMBL/GenBank/DDBJ whole genome shotgun (WGS) entry which is preliminary data.</text>
</comment>
<comment type="subcellular location">
    <subcellularLocation>
        <location evidence="1">Cytoplasm</location>
    </subcellularLocation>
</comment>
<dbReference type="AlphaFoldDB" id="A0A3N1G9Y0"/>
<dbReference type="EMBL" id="RJKN01000008">
    <property type="protein sequence ID" value="ROP27050.1"/>
    <property type="molecule type" value="Genomic_DNA"/>
</dbReference>
<keyword evidence="5" id="KW-0678">Repressor</keyword>
<dbReference type="Gene3D" id="1.10.60.10">
    <property type="entry name" value="Iron dependent repressor, metal binding and dimerisation domain"/>
    <property type="match status" value="1"/>
</dbReference>
<evidence type="ECO:0000256" key="12">
    <source>
        <dbReference type="ARBA" id="ARBA00032593"/>
    </source>
</evidence>
<evidence type="ECO:0000256" key="4">
    <source>
        <dbReference type="ARBA" id="ARBA00022490"/>
    </source>
</evidence>
<sequence length="225" mass="23635">MPAASDLTPSAENYLKVVWGLGEWSSEPVTAGLLADRLGLRVSTVSDGVRKLTERGLLDHAPYGAIRLTEAGRTVAVSMVRRHRVIETFLVEMLGYGWDEVHEEADVLEHAVSDRLVERLHEVLGRPARDPHGDPIPSASGALDPPAAVALADAAAGGDVTVVRVSDDDPARLRDFAARGLVPGAVVHVPEDGPGDEVRVLLGGPGGPALALDPAAARAVWVQPA</sequence>
<gene>
    <name evidence="14" type="ORF">EDC03_2978</name>
</gene>
<proteinExistence type="inferred from homology"/>
<dbReference type="InterPro" id="IPR022689">
    <property type="entry name" value="Iron_dep_repressor"/>
</dbReference>
<dbReference type="GO" id="GO:0003700">
    <property type="term" value="F:DNA-binding transcription factor activity"/>
    <property type="evidence" value="ECO:0007669"/>
    <property type="project" value="InterPro"/>
</dbReference>